<dbReference type="InterPro" id="IPR029063">
    <property type="entry name" value="SAM-dependent_MTases_sf"/>
</dbReference>
<proteinExistence type="predicted"/>
<dbReference type="RefSeq" id="WP_109643750.1">
    <property type="nucleotide sequence ID" value="NZ_QGGB01000001.1"/>
</dbReference>
<reference evidence="2 3" key="1">
    <citation type="submission" date="2018-05" db="EMBL/GenBank/DDBJ databases">
        <title>Rhodohalobacter halophilus gen. nov., sp. nov., a moderately halophilic member of the family Balneolaceae.</title>
        <authorList>
            <person name="Liu Z.-W."/>
        </authorList>
    </citation>
    <scope>NUCLEOTIDE SEQUENCE [LARGE SCALE GENOMIC DNA]</scope>
    <source>
        <strain evidence="2 3">8A47</strain>
    </source>
</reference>
<dbReference type="Gene3D" id="3.40.50.150">
    <property type="entry name" value="Vaccinia Virus protein VP39"/>
    <property type="match status" value="1"/>
</dbReference>
<feature type="domain" description="Methyltransferase" evidence="1">
    <location>
        <begin position="48"/>
        <end position="143"/>
    </location>
</feature>
<dbReference type="GO" id="GO:0008168">
    <property type="term" value="F:methyltransferase activity"/>
    <property type="evidence" value="ECO:0007669"/>
    <property type="project" value="UniProtKB-KW"/>
</dbReference>
<sequence length="270" mass="30255">MKPNLQRRIQRYGWDKAAPYYDSGWQRQLKPAQLKLLNKAGLKPGESVLDVSCGTGLITQKVTEAVGSEGSVTGIDLSEQMIEKARTRLNGSYSNCSFRRMDAEDLIFEDITFDAAICSLGLMYFPRPERAIDEMFRVVKPGGRVSALVWGARQQCGWASIFPITDRRVKSDVCPLFFRLGIGDALEQAFMNAGFTHTDSCRFSKRLEFRDDEEACVAAFLGGAVALAYQKFDNQTREEVHAEYLDSIRQYKQAAGYSIPGEFVIVTGTR</sequence>
<dbReference type="AlphaFoldDB" id="A0A316TUB9"/>
<name>A0A316TUB9_9BACT</name>
<dbReference type="Proteomes" id="UP000245533">
    <property type="component" value="Unassembled WGS sequence"/>
</dbReference>
<comment type="caution">
    <text evidence="2">The sequence shown here is derived from an EMBL/GenBank/DDBJ whole genome shotgun (WGS) entry which is preliminary data.</text>
</comment>
<evidence type="ECO:0000313" key="3">
    <source>
        <dbReference type="Proteomes" id="UP000245533"/>
    </source>
</evidence>
<evidence type="ECO:0000259" key="1">
    <source>
        <dbReference type="Pfam" id="PF13649"/>
    </source>
</evidence>
<keyword evidence="3" id="KW-1185">Reference proteome</keyword>
<dbReference type="PANTHER" id="PTHR43591:SF24">
    <property type="entry name" value="2-METHOXY-6-POLYPRENYL-1,4-BENZOQUINOL METHYLASE, MITOCHONDRIAL"/>
    <property type="match status" value="1"/>
</dbReference>
<accession>A0A316TUB9</accession>
<gene>
    <name evidence="2" type="ORF">DDZ15_00440</name>
</gene>
<keyword evidence="2" id="KW-0808">Transferase</keyword>
<dbReference type="CDD" id="cd02440">
    <property type="entry name" value="AdoMet_MTases"/>
    <property type="match status" value="1"/>
</dbReference>
<dbReference type="OrthoDB" id="9795634at2"/>
<dbReference type="Pfam" id="PF13649">
    <property type="entry name" value="Methyltransf_25"/>
    <property type="match status" value="1"/>
</dbReference>
<dbReference type="SUPFAM" id="SSF53335">
    <property type="entry name" value="S-adenosyl-L-methionine-dependent methyltransferases"/>
    <property type="match status" value="1"/>
</dbReference>
<dbReference type="GO" id="GO:0032259">
    <property type="term" value="P:methylation"/>
    <property type="evidence" value="ECO:0007669"/>
    <property type="project" value="UniProtKB-KW"/>
</dbReference>
<dbReference type="InterPro" id="IPR041698">
    <property type="entry name" value="Methyltransf_25"/>
</dbReference>
<dbReference type="PANTHER" id="PTHR43591">
    <property type="entry name" value="METHYLTRANSFERASE"/>
    <property type="match status" value="1"/>
</dbReference>
<dbReference type="EMBL" id="QGGB01000001">
    <property type="protein sequence ID" value="PWN08137.1"/>
    <property type="molecule type" value="Genomic_DNA"/>
</dbReference>
<evidence type="ECO:0000313" key="2">
    <source>
        <dbReference type="EMBL" id="PWN08137.1"/>
    </source>
</evidence>
<organism evidence="2 3">
    <name type="scientific">Rhodohalobacter mucosus</name>
    <dbReference type="NCBI Taxonomy" id="2079485"/>
    <lineage>
        <taxon>Bacteria</taxon>
        <taxon>Pseudomonadati</taxon>
        <taxon>Balneolota</taxon>
        <taxon>Balneolia</taxon>
        <taxon>Balneolales</taxon>
        <taxon>Balneolaceae</taxon>
        <taxon>Rhodohalobacter</taxon>
    </lineage>
</organism>
<protein>
    <submittedName>
        <fullName evidence="2">Dimethylmenaquinone methyltransferase</fullName>
    </submittedName>
</protein>
<keyword evidence="2" id="KW-0489">Methyltransferase</keyword>